<dbReference type="InterPro" id="IPR057893">
    <property type="entry name" value="LRV_2"/>
</dbReference>
<evidence type="ECO:0000259" key="3">
    <source>
        <dbReference type="Pfam" id="PF25591"/>
    </source>
</evidence>
<gene>
    <name evidence="4" type="ORF">FK256_13220</name>
</gene>
<dbReference type="Proteomes" id="UP000319010">
    <property type="component" value="Unassembled WGS sequence"/>
</dbReference>
<protein>
    <recommendedName>
        <fullName evidence="3">Leucine rich repeat variant domain-containing protein</fullName>
    </recommendedName>
</protein>
<sequence>MTTVANAASGSIGYRTATERAGASEDPDLQLARDPRADAGRLMVLAGVRPDLRRIIVDNPACSPELRTWVGRMGTSSVGPGDGASPGSGADSAWDGGLDDSLSLAPTGWEPSDIGLGDDPFGSVLGDPLMGSPLFDDGGRGDDSDEVGGQQRETSRRTAVAHTAARSSSTTAAPRTSAPRASSQRTRPHPAPPMPAAPSGARPGRNAQPGGQVPVPGRPAGPAAPGYGGPGHGSYGRGPQGDPWVPGGVPGYGGPQPTVPPGPPPSYGAAGRYGVSRRPGGSASSSGSGTSLGKVVGWGLFILIVTLIRMLAR</sequence>
<feature type="domain" description="Leucine rich repeat variant" evidence="3">
    <location>
        <begin position="27"/>
        <end position="78"/>
    </location>
</feature>
<proteinExistence type="predicted"/>
<dbReference type="AlphaFoldDB" id="A0A507ZUP0"/>
<comment type="caution">
    <text evidence="4">The sequence shown here is derived from an EMBL/GenBank/DDBJ whole genome shotgun (WGS) entry which is preliminary data.</text>
</comment>
<feature type="compositionally biased region" description="Low complexity" evidence="1">
    <location>
        <begin position="157"/>
        <end position="185"/>
    </location>
</feature>
<keyword evidence="2" id="KW-0812">Transmembrane</keyword>
<dbReference type="EMBL" id="VICB01000025">
    <property type="protein sequence ID" value="TQD41516.1"/>
    <property type="molecule type" value="Genomic_DNA"/>
</dbReference>
<evidence type="ECO:0000313" key="4">
    <source>
        <dbReference type="EMBL" id="TQD41516.1"/>
    </source>
</evidence>
<feature type="compositionally biased region" description="Low complexity" evidence="1">
    <location>
        <begin position="197"/>
        <end position="225"/>
    </location>
</feature>
<feature type="compositionally biased region" description="Pro residues" evidence="1">
    <location>
        <begin position="257"/>
        <end position="266"/>
    </location>
</feature>
<accession>A0A507ZUP0</accession>
<keyword evidence="2" id="KW-1133">Transmembrane helix</keyword>
<feature type="compositionally biased region" description="Gly residues" evidence="1">
    <location>
        <begin position="226"/>
        <end position="239"/>
    </location>
</feature>
<feature type="compositionally biased region" description="Low complexity" evidence="1">
    <location>
        <begin position="267"/>
        <end position="290"/>
    </location>
</feature>
<feature type="transmembrane region" description="Helical" evidence="2">
    <location>
        <begin position="295"/>
        <end position="312"/>
    </location>
</feature>
<evidence type="ECO:0000313" key="5">
    <source>
        <dbReference type="Proteomes" id="UP000319010"/>
    </source>
</evidence>
<name>A0A507ZUP0_9ACTO</name>
<dbReference type="RefSeq" id="WP_141425064.1">
    <property type="nucleotide sequence ID" value="NZ_JASPFB010000004.1"/>
</dbReference>
<evidence type="ECO:0000256" key="2">
    <source>
        <dbReference type="SAM" id="Phobius"/>
    </source>
</evidence>
<evidence type="ECO:0000256" key="1">
    <source>
        <dbReference type="SAM" id="MobiDB-lite"/>
    </source>
</evidence>
<dbReference type="Pfam" id="PF25591">
    <property type="entry name" value="LRV_2"/>
    <property type="match status" value="1"/>
</dbReference>
<organism evidence="4 5">
    <name type="scientific">Actinomyces johnsonii</name>
    <dbReference type="NCBI Taxonomy" id="544581"/>
    <lineage>
        <taxon>Bacteria</taxon>
        <taxon>Bacillati</taxon>
        <taxon>Actinomycetota</taxon>
        <taxon>Actinomycetes</taxon>
        <taxon>Actinomycetales</taxon>
        <taxon>Actinomycetaceae</taxon>
        <taxon>Actinomyces</taxon>
    </lineage>
</organism>
<feature type="compositionally biased region" description="Low complexity" evidence="1">
    <location>
        <begin position="87"/>
        <end position="106"/>
    </location>
</feature>
<reference evidence="4 5" key="1">
    <citation type="submission" date="2019-06" db="EMBL/GenBank/DDBJ databases">
        <title>Draft genome sequence of Actinomyces johnsonii CCUG 34287T.</title>
        <authorList>
            <person name="Salva-Serra F."/>
            <person name="Cardew S."/>
            <person name="Moore E."/>
        </authorList>
    </citation>
    <scope>NUCLEOTIDE SEQUENCE [LARGE SCALE GENOMIC DNA]</scope>
    <source>
        <strain evidence="4 5">CCUG 34287</strain>
    </source>
</reference>
<feature type="region of interest" description="Disordered" evidence="1">
    <location>
        <begin position="73"/>
        <end position="290"/>
    </location>
</feature>
<keyword evidence="2" id="KW-0472">Membrane</keyword>